<evidence type="ECO:0000313" key="3">
    <source>
        <dbReference type="Proteomes" id="UP000002588"/>
    </source>
</evidence>
<dbReference type="EMBL" id="AM406670">
    <property type="protein sequence ID" value="CAL94756.1"/>
    <property type="molecule type" value="Genomic_DNA"/>
</dbReference>
<evidence type="ECO:0000313" key="2">
    <source>
        <dbReference type="EMBL" id="CAL94756.1"/>
    </source>
</evidence>
<dbReference type="Proteomes" id="UP000002588">
    <property type="component" value="Chromosome"/>
</dbReference>
<sequence length="231" mass="24131">MRTAPSLLAILFYAAPLAAMAAEPAPAVGPVIEFSVDAQRPAPNDQVIAIMYVEQAGADAAALARGVNRAVTAAMETARAHPSVKLQSAGTSTWPNYGKGSGTRIEGWRMRSELRLESRDVAAMSELIGKLQSSLGLAQVTLQPAPDTRRAAADEATIDAIRAFERKAGVVASALGKRYRIRQLNLGESGTPPAYARMRMSAAMAEAAPAPLEGGESLVSVTASGSIELTD</sequence>
<dbReference type="AlphaFoldDB" id="A1K7F1"/>
<dbReference type="PANTHER" id="PTHR34387">
    <property type="entry name" value="SLR1258 PROTEIN"/>
    <property type="match status" value="1"/>
</dbReference>
<dbReference type="RefSeq" id="WP_011765870.1">
    <property type="nucleotide sequence ID" value="NC_008702.1"/>
</dbReference>
<dbReference type="KEGG" id="azo:azo2139"/>
<dbReference type="STRING" id="62928.azo2139"/>
<keyword evidence="1" id="KW-0732">Signal</keyword>
<dbReference type="InterPro" id="IPR007497">
    <property type="entry name" value="SIMPL/DUF541"/>
</dbReference>
<proteinExistence type="predicted"/>
<evidence type="ECO:0000256" key="1">
    <source>
        <dbReference type="SAM" id="SignalP"/>
    </source>
</evidence>
<feature type="chain" id="PRO_5002635883" evidence="1">
    <location>
        <begin position="22"/>
        <end position="231"/>
    </location>
</feature>
<reference evidence="2 3" key="1">
    <citation type="journal article" date="2006" name="Nat. Biotechnol.">
        <title>Complete genome of the mutualistic, N2-fixing grass endophyte Azoarcus sp. strain BH72.</title>
        <authorList>
            <person name="Krause A."/>
            <person name="Ramakumar A."/>
            <person name="Bartels D."/>
            <person name="Battistoni F."/>
            <person name="Bekel T."/>
            <person name="Boch J."/>
            <person name="Boehm M."/>
            <person name="Friedrich F."/>
            <person name="Hurek T."/>
            <person name="Krause L."/>
            <person name="Linke B."/>
            <person name="McHardy A.C."/>
            <person name="Sarkar A."/>
            <person name="Schneiker S."/>
            <person name="Syed A.A."/>
            <person name="Thauer R."/>
            <person name="Vorhoelter F.-J."/>
            <person name="Weidner S."/>
            <person name="Puehler A."/>
            <person name="Reinhold-Hurek B."/>
            <person name="Kaiser O."/>
            <person name="Goesmann A."/>
        </authorList>
    </citation>
    <scope>NUCLEOTIDE SEQUENCE [LARGE SCALE GENOMIC DNA]</scope>
    <source>
        <strain evidence="2 3">BH72</strain>
    </source>
</reference>
<name>A1K7F1_AZOSB</name>
<feature type="signal peptide" evidence="1">
    <location>
        <begin position="1"/>
        <end position="21"/>
    </location>
</feature>
<dbReference type="Gene3D" id="3.30.110.170">
    <property type="entry name" value="Protein of unknown function (DUF541), domain 1"/>
    <property type="match status" value="1"/>
</dbReference>
<protein>
    <submittedName>
        <fullName evidence="2">Conserved hypothetical secreted protein</fullName>
    </submittedName>
</protein>
<dbReference type="HOGENOM" id="CLU_086898_0_0_4"/>
<organism evidence="2 3">
    <name type="scientific">Azoarcus sp. (strain BH72)</name>
    <dbReference type="NCBI Taxonomy" id="418699"/>
    <lineage>
        <taxon>Bacteria</taxon>
        <taxon>Pseudomonadati</taxon>
        <taxon>Pseudomonadota</taxon>
        <taxon>Betaproteobacteria</taxon>
        <taxon>Rhodocyclales</taxon>
        <taxon>Zoogloeaceae</taxon>
        <taxon>Azoarcus</taxon>
    </lineage>
</organism>
<accession>A1K7F1</accession>
<dbReference type="InterPro" id="IPR052022">
    <property type="entry name" value="26kDa_periplasmic_antigen"/>
</dbReference>
<dbReference type="PANTHER" id="PTHR34387:SF1">
    <property type="entry name" value="PERIPLASMIC IMMUNOGENIC PROTEIN"/>
    <property type="match status" value="1"/>
</dbReference>
<gene>
    <name evidence="2" type="ordered locus">azo2139</name>
</gene>
<dbReference type="Gene3D" id="3.30.70.2970">
    <property type="entry name" value="Protein of unknown function (DUF541), domain 2"/>
    <property type="match status" value="1"/>
</dbReference>
<dbReference type="Pfam" id="PF04402">
    <property type="entry name" value="SIMPL"/>
    <property type="match status" value="1"/>
</dbReference>
<keyword evidence="3" id="KW-1185">Reference proteome</keyword>
<dbReference type="eggNOG" id="COG3471">
    <property type="taxonomic scope" value="Bacteria"/>
</dbReference>
<dbReference type="GO" id="GO:0006974">
    <property type="term" value="P:DNA damage response"/>
    <property type="evidence" value="ECO:0007669"/>
    <property type="project" value="TreeGrafter"/>
</dbReference>